<gene>
    <name evidence="3" type="ORF">A7L45_05765</name>
</gene>
<feature type="domain" description="Putative sugar diacid recognition" evidence="1">
    <location>
        <begin position="4"/>
        <end position="135"/>
    </location>
</feature>
<evidence type="ECO:0000259" key="1">
    <source>
        <dbReference type="Pfam" id="PF05651"/>
    </source>
</evidence>
<dbReference type="Pfam" id="PF13556">
    <property type="entry name" value="HTH_30"/>
    <property type="match status" value="1"/>
</dbReference>
<name>A0A1J0GF60_9CLOT</name>
<dbReference type="InterPro" id="IPR042070">
    <property type="entry name" value="PucR_C-HTH_sf"/>
</dbReference>
<accession>A0A1J0GF60</accession>
<dbReference type="InterPro" id="IPR025736">
    <property type="entry name" value="PucR_C-HTH_dom"/>
</dbReference>
<dbReference type="Gene3D" id="1.10.10.2840">
    <property type="entry name" value="PucR C-terminal helix-turn-helix domain"/>
    <property type="match status" value="1"/>
</dbReference>
<reference evidence="4" key="1">
    <citation type="journal article" date="2016" name="Front. Microbiol.">
        <title>Complete Genome Sequence of Clostridium estertheticum DSM 8809, a Microbe Identified in Spoiled Vacuum Packed Beef.</title>
        <authorList>
            <person name="Yu Z."/>
            <person name="Gunn L."/>
            <person name="Brennan E."/>
            <person name="Reid R."/>
            <person name="Wall P.G."/>
            <person name="Gaora O.P."/>
            <person name="Hurley D."/>
            <person name="Bolton D."/>
            <person name="Fanning S."/>
        </authorList>
    </citation>
    <scope>NUCLEOTIDE SEQUENCE [LARGE SCALE GENOMIC DNA]</scope>
    <source>
        <strain evidence="4">DSM 8809</strain>
    </source>
</reference>
<dbReference type="STRING" id="1552.A7L45_05765"/>
<proteinExistence type="predicted"/>
<dbReference type="AlphaFoldDB" id="A0A1J0GF60"/>
<evidence type="ECO:0000259" key="2">
    <source>
        <dbReference type="Pfam" id="PF13556"/>
    </source>
</evidence>
<evidence type="ECO:0000313" key="4">
    <source>
        <dbReference type="Proteomes" id="UP000182569"/>
    </source>
</evidence>
<dbReference type="InterPro" id="IPR008599">
    <property type="entry name" value="Diacid_rec"/>
</dbReference>
<dbReference type="PANTHER" id="PTHR33744">
    <property type="entry name" value="CARBOHYDRATE DIACID REGULATOR"/>
    <property type="match status" value="1"/>
</dbReference>
<dbReference type="InterPro" id="IPR051448">
    <property type="entry name" value="CdaR-like_regulators"/>
</dbReference>
<dbReference type="PANTHER" id="PTHR33744:SF15">
    <property type="entry name" value="CARBOHYDRATE DIACID REGULATOR"/>
    <property type="match status" value="1"/>
</dbReference>
<protein>
    <submittedName>
        <fullName evidence="3">Sugar diacid utilization regulator</fullName>
    </submittedName>
</protein>
<dbReference type="RefSeq" id="WP_071611901.1">
    <property type="nucleotide sequence ID" value="NZ_CP015756.1"/>
</dbReference>
<dbReference type="Pfam" id="PF05651">
    <property type="entry name" value="Diacid_rec"/>
    <property type="match status" value="1"/>
</dbReference>
<sequence>MEFLSTELARIIVERTMNVVNYNIIITNTLGIIIASGDKNRIGDIHEGAKIALKTKLEFKVSENLSKKLNGVYSGTNLIIEFQNNIIGVIGIAGKPKDVLGYGKLIKMTAEMMIEQEHALRELESNKRMKQEVMLAVISNKQDTLLLLDKYIKRFEIPYNHPMAIFIIEVNFKDNSDKHYLNIFNEIIKLLEGTFMESLATVIDSKTIVVLYKCVHTNNKIEEYNKKAKEINEKICNQLGITVKISTGKIYNKLNDMYKSFNIAKDTLIFGKKIYPNDNIYTFNSLKCEMLFSQSSEEWKINELEDTYKLISLNDKDGVLRETLKVLIEENGELNNVSSRLFIHRNTIRYRLNNIYKITNRNPRNYIDLFWLYSAMINF</sequence>
<dbReference type="OrthoDB" id="212459at2"/>
<evidence type="ECO:0000313" key="3">
    <source>
        <dbReference type="EMBL" id="APC39608.1"/>
    </source>
</evidence>
<organism evidence="3 4">
    <name type="scientific">Clostridium estertheticum subsp. estertheticum</name>
    <dbReference type="NCBI Taxonomy" id="1552"/>
    <lineage>
        <taxon>Bacteria</taxon>
        <taxon>Bacillati</taxon>
        <taxon>Bacillota</taxon>
        <taxon>Clostridia</taxon>
        <taxon>Eubacteriales</taxon>
        <taxon>Clostridiaceae</taxon>
        <taxon>Clostridium</taxon>
    </lineage>
</organism>
<dbReference type="KEGG" id="ceu:A7L45_05765"/>
<dbReference type="EMBL" id="CP015756">
    <property type="protein sequence ID" value="APC39608.1"/>
    <property type="molecule type" value="Genomic_DNA"/>
</dbReference>
<feature type="domain" description="PucR C-terminal helix-turn-helix" evidence="2">
    <location>
        <begin position="320"/>
        <end position="376"/>
    </location>
</feature>
<dbReference type="Proteomes" id="UP000182569">
    <property type="component" value="Chromosome"/>
</dbReference>
<keyword evidence="4" id="KW-1185">Reference proteome</keyword>